<name>A0ABW1VK57_9MICO</name>
<accession>A0ABW1VK57</accession>
<evidence type="ECO:0000313" key="1">
    <source>
        <dbReference type="EMBL" id="MFC6357129.1"/>
    </source>
</evidence>
<comment type="caution">
    <text evidence="1">The sequence shown here is derived from an EMBL/GenBank/DDBJ whole genome shotgun (WGS) entry which is preliminary data.</text>
</comment>
<evidence type="ECO:0000313" key="2">
    <source>
        <dbReference type="Proteomes" id="UP001596306"/>
    </source>
</evidence>
<dbReference type="Proteomes" id="UP001596306">
    <property type="component" value="Unassembled WGS sequence"/>
</dbReference>
<keyword evidence="2" id="KW-1185">Reference proteome</keyword>
<gene>
    <name evidence="1" type="ORF">ACFQB0_13540</name>
</gene>
<protein>
    <submittedName>
        <fullName evidence="1">Uncharacterized protein</fullName>
    </submittedName>
</protein>
<reference evidence="2" key="1">
    <citation type="journal article" date="2019" name="Int. J. Syst. Evol. Microbiol.">
        <title>The Global Catalogue of Microorganisms (GCM) 10K type strain sequencing project: providing services to taxonomists for standard genome sequencing and annotation.</title>
        <authorList>
            <consortium name="The Broad Institute Genomics Platform"/>
            <consortium name="The Broad Institute Genome Sequencing Center for Infectious Disease"/>
            <person name="Wu L."/>
            <person name="Ma J."/>
        </authorList>
    </citation>
    <scope>NUCLEOTIDE SEQUENCE [LARGE SCALE GENOMIC DNA]</scope>
    <source>
        <strain evidence="2">CCUG 43304</strain>
    </source>
</reference>
<sequence length="72" mass="7874">MDGCRERDARPWLCADAFAEKVPSATGDECYANRGRDAGFYSRFEVRVACGQAALTRVSHRLHALSDGLPTA</sequence>
<dbReference type="EMBL" id="JBHSTP010000003">
    <property type="protein sequence ID" value="MFC6357129.1"/>
    <property type="molecule type" value="Genomic_DNA"/>
</dbReference>
<organism evidence="1 2">
    <name type="scientific">Luethyella okanaganae</name>
    <dbReference type="NCBI Taxonomy" id="69372"/>
    <lineage>
        <taxon>Bacteria</taxon>
        <taxon>Bacillati</taxon>
        <taxon>Actinomycetota</taxon>
        <taxon>Actinomycetes</taxon>
        <taxon>Micrococcales</taxon>
        <taxon>Microbacteriaceae</taxon>
        <taxon>Luethyella</taxon>
    </lineage>
</organism>
<proteinExistence type="predicted"/>
<dbReference type="RefSeq" id="WP_386732619.1">
    <property type="nucleotide sequence ID" value="NZ_JBHSTP010000003.1"/>
</dbReference>